<reference evidence="2" key="1">
    <citation type="submission" date="2020-12" db="EMBL/GenBank/DDBJ databases">
        <title>Vagococcus allomyrinae sp. nov. and Enterococcus lavae sp. nov., isolated from the larvae of Allomyrina dichotoma.</title>
        <authorList>
            <person name="Lee S.D."/>
        </authorList>
    </citation>
    <scope>NUCLEOTIDE SEQUENCE</scope>
    <source>
        <strain evidence="2">BWB3-3</strain>
    </source>
</reference>
<sequence length="272" mass="31433">MKYVIDDFNMTETAFWNSIIFTTIIAIIGVVIAVGLSYLVIKKIVSKNIEQLSELSDKTIESQRELYQQQLANQEALNTNNTQLQTELLNQNERLMNTQLVSSLDARAQIDWVRDVRKLVAEYITATTKLSQTLASLYAGHKILTDSENRAVDRGYDLETVTIDDYSSMVLQRYQSDRDNYAITKNLYDQQQMIIIKLATQLNLFFGTNPDHEVLRGKIRWFLTAERDFFKHIEEADDLAAIKLSRQYANNIDDLSESFRRHFDKVLNSSVI</sequence>
<dbReference type="EMBL" id="JAEEGA010000020">
    <property type="protein sequence ID" value="MBP1043905.1"/>
    <property type="molecule type" value="Genomic_DNA"/>
</dbReference>
<keyword evidence="1" id="KW-1133">Transmembrane helix</keyword>
<gene>
    <name evidence="2" type="ORF">I6N95_23020</name>
</gene>
<name>A0A940SX35_9ENTE</name>
<evidence type="ECO:0000313" key="2">
    <source>
        <dbReference type="EMBL" id="MBP1043905.1"/>
    </source>
</evidence>
<dbReference type="Proteomes" id="UP000674938">
    <property type="component" value="Unassembled WGS sequence"/>
</dbReference>
<comment type="caution">
    <text evidence="2">The sequence shown here is derived from an EMBL/GenBank/DDBJ whole genome shotgun (WGS) entry which is preliminary data.</text>
</comment>
<feature type="transmembrane region" description="Helical" evidence="1">
    <location>
        <begin position="15"/>
        <end position="41"/>
    </location>
</feature>
<evidence type="ECO:0000313" key="3">
    <source>
        <dbReference type="Proteomes" id="UP000674938"/>
    </source>
</evidence>
<proteinExistence type="predicted"/>
<evidence type="ECO:0000256" key="1">
    <source>
        <dbReference type="SAM" id="Phobius"/>
    </source>
</evidence>
<accession>A0A940SX35</accession>
<protein>
    <submittedName>
        <fullName evidence="2">Uncharacterized protein</fullName>
    </submittedName>
</protein>
<keyword evidence="3" id="KW-1185">Reference proteome</keyword>
<dbReference type="RefSeq" id="WP_209531843.1">
    <property type="nucleotide sequence ID" value="NZ_JAEEGA010000020.1"/>
</dbReference>
<dbReference type="AlphaFoldDB" id="A0A940SX35"/>
<keyword evidence="1" id="KW-0472">Membrane</keyword>
<organism evidence="2 3">
    <name type="scientific">Vagococcus allomyrinae</name>
    <dbReference type="NCBI Taxonomy" id="2794353"/>
    <lineage>
        <taxon>Bacteria</taxon>
        <taxon>Bacillati</taxon>
        <taxon>Bacillota</taxon>
        <taxon>Bacilli</taxon>
        <taxon>Lactobacillales</taxon>
        <taxon>Enterococcaceae</taxon>
        <taxon>Vagococcus</taxon>
    </lineage>
</organism>
<keyword evidence="1" id="KW-0812">Transmembrane</keyword>